<name>A0AAJ5ZXQ6_LIMFE</name>
<accession>A0AAJ5ZXQ6</accession>
<dbReference type="GO" id="GO:0008218">
    <property type="term" value="P:bioluminescence"/>
    <property type="evidence" value="ECO:0007669"/>
    <property type="project" value="InterPro"/>
</dbReference>
<dbReference type="InterPro" id="IPR007534">
    <property type="entry name" value="LuxE"/>
</dbReference>
<reference evidence="2" key="1">
    <citation type="submission" date="2023-04" db="EMBL/GenBank/DDBJ databases">
        <title>Genomic of Limosilactobacillus fermentum MSJK0025.</title>
        <authorList>
            <person name="Yang S."/>
        </authorList>
    </citation>
    <scope>NUCLEOTIDE SEQUENCE</scope>
    <source>
        <strain evidence="2">MSJK0025</strain>
    </source>
</reference>
<protein>
    <submittedName>
        <fullName evidence="2">Acyl-CoA synthetase</fullName>
    </submittedName>
</protein>
<dbReference type="SUPFAM" id="SSF56801">
    <property type="entry name" value="Acetyl-CoA synthetase-like"/>
    <property type="match status" value="1"/>
</dbReference>
<dbReference type="RefSeq" id="WP_278318952.1">
    <property type="nucleotide sequence ID" value="NZ_CP053314.1"/>
</dbReference>
<organism evidence="2 3">
    <name type="scientific">Limosilactobacillus fermentum</name>
    <name type="common">Lactobacillus fermentum</name>
    <dbReference type="NCBI Taxonomy" id="1613"/>
    <lineage>
        <taxon>Bacteria</taxon>
        <taxon>Bacillati</taxon>
        <taxon>Bacillota</taxon>
        <taxon>Bacilli</taxon>
        <taxon>Lactobacillales</taxon>
        <taxon>Lactobacillaceae</taxon>
        <taxon>Limosilactobacillus</taxon>
    </lineage>
</organism>
<dbReference type="Gene3D" id="3.40.50.12780">
    <property type="entry name" value="N-terminal domain of ligase-like"/>
    <property type="match status" value="1"/>
</dbReference>
<evidence type="ECO:0000313" key="3">
    <source>
        <dbReference type="Proteomes" id="UP001218104"/>
    </source>
</evidence>
<gene>
    <name evidence="2" type="ORF">P8634_06570</name>
</gene>
<dbReference type="Proteomes" id="UP001218104">
    <property type="component" value="Chromosome"/>
</dbReference>
<sequence length="374" mass="42501">MMTKTSTEIQNDIYQFIQTYATTDDQQLSESDFNQVALDLFDYQFKNNLPYKRYAQSQRKSPLIVSNWQSIPLMPIQGYKQLTLSTTPVQNDEPVFMSSGTTDPNHRSHNYHPSFKVWDASMKYPFKQFVLPDRDKITILGLFPGEKTNSNSSLSRYVTKAIDFFGDDKSGIFIDENGMDYQGIVGALKDTERQGRPVMLLGASFSYVHLLDYLNEQKLTFKLPGDSRLFDTGGFKGQSRSVDAQDLFDAIKNTFNIDRDHYINMYGMTEISSQCYDQNLVRLYHHLPLDYTKAAPAWVRVRILSTDTLQPVESGHAGLIAYYDLANWNSCVAILTEDMGIQDKNGFKVLGRVQGAEAKGCSIAVDQLLHAKQM</sequence>
<feature type="domain" description="Acyl-protein synthetase LuxE" evidence="1">
    <location>
        <begin position="7"/>
        <end position="368"/>
    </location>
</feature>
<dbReference type="EMBL" id="CP121468">
    <property type="protein sequence ID" value="WFR88485.1"/>
    <property type="molecule type" value="Genomic_DNA"/>
</dbReference>
<dbReference type="InterPro" id="IPR042099">
    <property type="entry name" value="ANL_N_sf"/>
</dbReference>
<evidence type="ECO:0000313" key="2">
    <source>
        <dbReference type="EMBL" id="WFR88485.1"/>
    </source>
</evidence>
<dbReference type="GO" id="GO:0047474">
    <property type="term" value="F:long-chain fatty acid--protein ligase activity"/>
    <property type="evidence" value="ECO:0007669"/>
    <property type="project" value="InterPro"/>
</dbReference>
<proteinExistence type="predicted"/>
<dbReference type="Pfam" id="PF04443">
    <property type="entry name" value="LuxE"/>
    <property type="match status" value="1"/>
</dbReference>
<dbReference type="AlphaFoldDB" id="A0AAJ5ZXQ6"/>
<evidence type="ECO:0000259" key="1">
    <source>
        <dbReference type="Pfam" id="PF04443"/>
    </source>
</evidence>